<dbReference type="InterPro" id="IPR057169">
    <property type="entry name" value="DUF7847"/>
</dbReference>
<feature type="transmembrane region" description="Helical" evidence="1">
    <location>
        <begin position="98"/>
        <end position="123"/>
    </location>
</feature>
<feature type="domain" description="DUF7847" evidence="2">
    <location>
        <begin position="175"/>
        <end position="287"/>
    </location>
</feature>
<keyword evidence="1" id="KW-1133">Transmembrane helix</keyword>
<feature type="transmembrane region" description="Helical" evidence="1">
    <location>
        <begin position="41"/>
        <end position="64"/>
    </location>
</feature>
<evidence type="ECO:0000313" key="3">
    <source>
        <dbReference type="EMBL" id="MBD2724076.1"/>
    </source>
</evidence>
<dbReference type="Proteomes" id="UP000606003">
    <property type="component" value="Unassembled WGS sequence"/>
</dbReference>
<dbReference type="EMBL" id="JACXAC010000006">
    <property type="protein sequence ID" value="MBD2724076.1"/>
    <property type="molecule type" value="Genomic_DNA"/>
</dbReference>
<feature type="transmembrane region" description="Helical" evidence="1">
    <location>
        <begin position="224"/>
        <end position="251"/>
    </location>
</feature>
<feature type="transmembrane region" description="Helical" evidence="1">
    <location>
        <begin position="180"/>
        <end position="203"/>
    </location>
</feature>
<dbReference type="Pfam" id="PF25231">
    <property type="entry name" value="DUF7847"/>
    <property type="match status" value="1"/>
</dbReference>
<gene>
    <name evidence="3" type="ORF">IC234_18260</name>
</gene>
<dbReference type="RefSeq" id="WP_190927474.1">
    <property type="nucleotide sequence ID" value="NZ_JACXAC010000006.1"/>
</dbReference>
<name>A0ABR8JYN6_9BACT</name>
<reference evidence="3 4" key="1">
    <citation type="submission" date="2020-09" db="EMBL/GenBank/DDBJ databases">
        <authorList>
            <person name="Kim M.K."/>
        </authorList>
    </citation>
    <scope>NUCLEOTIDE SEQUENCE [LARGE SCALE GENOMIC DNA]</scope>
    <source>
        <strain evidence="3 4">BT189</strain>
    </source>
</reference>
<accession>A0ABR8JYN6</accession>
<comment type="caution">
    <text evidence="3">The sequence shown here is derived from an EMBL/GenBank/DDBJ whole genome shotgun (WGS) entry which is preliminary data.</text>
</comment>
<evidence type="ECO:0000313" key="4">
    <source>
        <dbReference type="Proteomes" id="UP000606003"/>
    </source>
</evidence>
<evidence type="ECO:0000256" key="1">
    <source>
        <dbReference type="SAM" id="Phobius"/>
    </source>
</evidence>
<keyword evidence="1" id="KW-0812">Transmembrane</keyword>
<feature type="transmembrane region" description="Helical" evidence="1">
    <location>
        <begin position="148"/>
        <end position="174"/>
    </location>
</feature>
<evidence type="ECO:0000259" key="2">
    <source>
        <dbReference type="Pfam" id="PF25231"/>
    </source>
</evidence>
<organism evidence="3 4">
    <name type="scientific">Hymenobacter armeniacus</name>
    <dbReference type="NCBI Taxonomy" id="2771358"/>
    <lineage>
        <taxon>Bacteria</taxon>
        <taxon>Pseudomonadati</taxon>
        <taxon>Bacteroidota</taxon>
        <taxon>Cytophagia</taxon>
        <taxon>Cytophagales</taxon>
        <taxon>Hymenobacteraceae</taxon>
        <taxon>Hymenobacter</taxon>
    </lineage>
</organism>
<keyword evidence="4" id="KW-1185">Reference proteome</keyword>
<proteinExistence type="predicted"/>
<protein>
    <recommendedName>
        <fullName evidence="2">DUF7847 domain-containing protein</fullName>
    </recommendedName>
</protein>
<sequence>MPVAQRFTREADYRRERDFGAKVGATFEFVTSQFRPLLKCLAYFVLPAALLGGIGMGLLMGNFLSMVPGVGGRFPSGRTSRVTESFGTANAFLTSSSILGGCLAAAGFLAAFLLLSSTVYGFVRVRMNTPPDEPVAPRAVWRFVRGRLGSVVGAWLLLFIILGLGFGILSGALALAGPGFVVLVFPALLWVMVCLSLYFPALWMEDGGVVAAFRRSFYLIQGKWWSTLGLYLIITFITGVMNYLFIIPFYALMAAKVLLHWKVDDSNVLSIAAMAIYALGWIFTAVLPLVAMLFQYFNLVERREGVGLRQLLNTLGQASAPRVSNAAYRPDEEGEY</sequence>
<keyword evidence="1" id="KW-0472">Membrane</keyword>
<feature type="transmembrane region" description="Helical" evidence="1">
    <location>
        <begin position="271"/>
        <end position="294"/>
    </location>
</feature>